<evidence type="ECO:0000313" key="3">
    <source>
        <dbReference type="EMBL" id="AZI39186.1"/>
    </source>
</evidence>
<dbReference type="OrthoDB" id="9801421at2"/>
<protein>
    <recommendedName>
        <fullName evidence="2">Peptidase S9A N-terminal domain-containing protein</fullName>
    </recommendedName>
</protein>
<dbReference type="SUPFAM" id="SSF50993">
    <property type="entry name" value="Peptidase/esterase 'gauge' domain"/>
    <property type="match status" value="1"/>
</dbReference>
<evidence type="ECO:0000259" key="2">
    <source>
        <dbReference type="Pfam" id="PF02897"/>
    </source>
</evidence>
<dbReference type="InterPro" id="IPR051167">
    <property type="entry name" value="Prolyl_oligopep/macrocyclase"/>
</dbReference>
<dbReference type="InterPro" id="IPR023302">
    <property type="entry name" value="Pept_S9A_N"/>
</dbReference>
<dbReference type="Pfam" id="PF02897">
    <property type="entry name" value="Peptidase_S9_N"/>
    <property type="match status" value="1"/>
</dbReference>
<name>A0A3G8YE37_9FLAO</name>
<feature type="signal peptide" evidence="1">
    <location>
        <begin position="1"/>
        <end position="20"/>
    </location>
</feature>
<dbReference type="InterPro" id="IPR029058">
    <property type="entry name" value="AB_hydrolase_fold"/>
</dbReference>
<feature type="chain" id="PRO_5018210008" description="Peptidase S9A N-terminal domain-containing protein" evidence="1">
    <location>
        <begin position="21"/>
        <end position="98"/>
    </location>
</feature>
<dbReference type="Proteomes" id="UP000281810">
    <property type="component" value="Chromosome"/>
</dbReference>
<organism evidence="3 4">
    <name type="scientific">Epilithonimonas vandammei</name>
    <dbReference type="NCBI Taxonomy" id="2487072"/>
    <lineage>
        <taxon>Bacteria</taxon>
        <taxon>Pseudomonadati</taxon>
        <taxon>Bacteroidota</taxon>
        <taxon>Flavobacteriia</taxon>
        <taxon>Flavobacteriales</taxon>
        <taxon>Weeksellaceae</taxon>
        <taxon>Chryseobacterium group</taxon>
        <taxon>Epilithonimonas</taxon>
    </lineage>
</organism>
<keyword evidence="4" id="KW-1185">Reference proteome</keyword>
<dbReference type="GO" id="GO:0004252">
    <property type="term" value="F:serine-type endopeptidase activity"/>
    <property type="evidence" value="ECO:0007669"/>
    <property type="project" value="InterPro"/>
</dbReference>
<dbReference type="PANTHER" id="PTHR42881">
    <property type="entry name" value="PROLYL ENDOPEPTIDASE"/>
    <property type="match status" value="1"/>
</dbReference>
<evidence type="ECO:0000313" key="4">
    <source>
        <dbReference type="Proteomes" id="UP000281810"/>
    </source>
</evidence>
<dbReference type="AlphaFoldDB" id="A0A3G8YE37"/>
<proteinExistence type="predicted"/>
<dbReference type="PANTHER" id="PTHR42881:SF2">
    <property type="entry name" value="PROLYL ENDOPEPTIDASE"/>
    <property type="match status" value="1"/>
</dbReference>
<dbReference type="Gene3D" id="3.40.50.1820">
    <property type="entry name" value="alpha/beta hydrolase"/>
    <property type="match status" value="1"/>
</dbReference>
<dbReference type="GO" id="GO:0005829">
    <property type="term" value="C:cytosol"/>
    <property type="evidence" value="ECO:0007669"/>
    <property type="project" value="TreeGrafter"/>
</dbReference>
<sequence>MKFKSIIATAAVVFYTGLQAQSMTSSNYPKAVKGTQVDNYFGTQVADPYRDLENDSEATKKWVDEEVAYSQNYLSKIPFRETIITHFSEEKRYLRVLS</sequence>
<accession>A0A3G8YE37</accession>
<keyword evidence="1" id="KW-0732">Signal</keyword>
<dbReference type="EMBL" id="CP034161">
    <property type="protein sequence ID" value="AZI39186.1"/>
    <property type="molecule type" value="Genomic_DNA"/>
</dbReference>
<feature type="domain" description="Peptidase S9A N-terminal" evidence="2">
    <location>
        <begin position="33"/>
        <end position="88"/>
    </location>
</feature>
<dbReference type="GO" id="GO:0070012">
    <property type="term" value="F:oligopeptidase activity"/>
    <property type="evidence" value="ECO:0007669"/>
    <property type="project" value="TreeGrafter"/>
</dbReference>
<gene>
    <name evidence="3" type="ORF">EIB74_04075</name>
</gene>
<evidence type="ECO:0000256" key="1">
    <source>
        <dbReference type="SAM" id="SignalP"/>
    </source>
</evidence>
<reference evidence="4" key="1">
    <citation type="submission" date="2018-11" db="EMBL/GenBank/DDBJ databases">
        <title>Proposal to divide the Flavobacteriaceae and reorganize its genera based on Amino Acid Identity values calculated from whole genome sequences.</title>
        <authorList>
            <person name="Nicholson A.C."/>
            <person name="Gulvik C.A."/>
            <person name="Whitney A.M."/>
            <person name="Humrighouse B.W."/>
            <person name="Bell M."/>
            <person name="Holmes B."/>
            <person name="Steigerwalt A.B."/>
            <person name="Villarma A."/>
            <person name="Sheth M."/>
            <person name="Batra D."/>
            <person name="Pryor J."/>
            <person name="Bernardet J.-F."/>
            <person name="Hugo C."/>
            <person name="Kampfer P."/>
            <person name="Newman J.D."/>
            <person name="McQuiston J.R."/>
        </authorList>
    </citation>
    <scope>NUCLEOTIDE SEQUENCE [LARGE SCALE GENOMIC DNA]</scope>
    <source>
        <strain evidence="4">F5649</strain>
    </source>
</reference>